<dbReference type="AlphaFoldDB" id="A0A7E6EJW5"/>
<dbReference type="Proteomes" id="UP000515154">
    <property type="component" value="Unplaced"/>
</dbReference>
<organism evidence="1 2">
    <name type="scientific">Octopus sinensis</name>
    <name type="common">East Asian common octopus</name>
    <dbReference type="NCBI Taxonomy" id="2607531"/>
    <lineage>
        <taxon>Eukaryota</taxon>
        <taxon>Metazoa</taxon>
        <taxon>Spiralia</taxon>
        <taxon>Lophotrochozoa</taxon>
        <taxon>Mollusca</taxon>
        <taxon>Cephalopoda</taxon>
        <taxon>Coleoidea</taxon>
        <taxon>Octopodiformes</taxon>
        <taxon>Octopoda</taxon>
        <taxon>Incirrata</taxon>
        <taxon>Octopodidae</taxon>
        <taxon>Octopus</taxon>
    </lineage>
</organism>
<keyword evidence="1" id="KW-1185">Reference proteome</keyword>
<reference evidence="2" key="1">
    <citation type="submission" date="2025-08" db="UniProtKB">
        <authorList>
            <consortium name="RefSeq"/>
        </authorList>
    </citation>
    <scope>IDENTIFICATION</scope>
</reference>
<gene>
    <name evidence="2" type="primary">LOC115229873</name>
</gene>
<dbReference type="InterPro" id="IPR008930">
    <property type="entry name" value="Terpenoid_cyclase/PrenylTrfase"/>
</dbReference>
<evidence type="ECO:0000313" key="2">
    <source>
        <dbReference type="RefSeq" id="XP_036355260.1"/>
    </source>
</evidence>
<sequence>MSRERNYGGPHKTEPATDLTRWRLLCERGRWGGYNWKDDSGGSTTHRTMSNSRAFWRDTRWGATDGHWAYDYGGPLFLMAGWSPPTEGMLIVCYITKVELCAEKKAEMIRYLRSVECPSGGWGLYDSSN</sequence>
<accession>A0A7E6EJW5</accession>
<dbReference type="RefSeq" id="XP_036355260.1">
    <property type="nucleotide sequence ID" value="XM_036499367.1"/>
</dbReference>
<dbReference type="KEGG" id="osn:115229873"/>
<proteinExistence type="predicted"/>
<name>A0A7E6EJW5_9MOLL</name>
<dbReference type="Gene3D" id="1.50.10.20">
    <property type="match status" value="1"/>
</dbReference>
<protein>
    <submittedName>
        <fullName evidence="2">LOW QUALITY PROTEIN: lanosterol synthase-like</fullName>
    </submittedName>
</protein>
<dbReference type="SUPFAM" id="SSF48239">
    <property type="entry name" value="Terpenoid cyclases/Protein prenyltransferases"/>
    <property type="match status" value="1"/>
</dbReference>
<evidence type="ECO:0000313" key="1">
    <source>
        <dbReference type="Proteomes" id="UP000515154"/>
    </source>
</evidence>